<protein>
    <recommendedName>
        <fullName evidence="3">DUF952 domain-containing protein</fullName>
    </recommendedName>
</protein>
<proteinExistence type="predicted"/>
<dbReference type="OrthoDB" id="3335358at2759"/>
<dbReference type="InterPro" id="IPR009297">
    <property type="entry name" value="DUF952"/>
</dbReference>
<accession>A0A1M2V3D3</accession>
<dbReference type="STRING" id="154538.A0A1M2V3D3"/>
<dbReference type="SUPFAM" id="SSF56399">
    <property type="entry name" value="ADP-ribosylation"/>
    <property type="match status" value="1"/>
</dbReference>
<dbReference type="PANTHER" id="PTHR34129">
    <property type="entry name" value="BLR1139 PROTEIN"/>
    <property type="match status" value="1"/>
</dbReference>
<dbReference type="PANTHER" id="PTHR34129:SF1">
    <property type="entry name" value="DUF952 DOMAIN-CONTAINING PROTEIN"/>
    <property type="match status" value="1"/>
</dbReference>
<dbReference type="Gene3D" id="3.20.170.20">
    <property type="entry name" value="Protein of unknown function DUF952"/>
    <property type="match status" value="1"/>
</dbReference>
<sequence>MTTNTETPTYPLPRYVFKILPSAPPIPIPPALPLSDLDRQDGFIHLSTATQVPTTASLFFAAHTTLSLLKIDTRPTLEQGGVYRWVNDLPGCPHLYSPREGEWIDLGSENVSGWKEIRREEGQGWEDALKPLSEEGWLVDE</sequence>
<dbReference type="AlphaFoldDB" id="A0A1M2V3D3"/>
<dbReference type="Pfam" id="PF06108">
    <property type="entry name" value="DUF952"/>
    <property type="match status" value="1"/>
</dbReference>
<reference evidence="1 2" key="1">
    <citation type="submission" date="2016-10" db="EMBL/GenBank/DDBJ databases">
        <title>Genome sequence of the basidiomycete white-rot fungus Trametes pubescens.</title>
        <authorList>
            <person name="Makela M.R."/>
            <person name="Granchi Z."/>
            <person name="Peng M."/>
            <person name="De Vries R.P."/>
            <person name="Grigoriev I."/>
            <person name="Riley R."/>
            <person name="Hilden K."/>
        </authorList>
    </citation>
    <scope>NUCLEOTIDE SEQUENCE [LARGE SCALE GENOMIC DNA]</scope>
    <source>
        <strain evidence="1 2">FBCC735</strain>
    </source>
</reference>
<organism evidence="1 2">
    <name type="scientific">Trametes pubescens</name>
    <name type="common">White-rot fungus</name>
    <dbReference type="NCBI Taxonomy" id="154538"/>
    <lineage>
        <taxon>Eukaryota</taxon>
        <taxon>Fungi</taxon>
        <taxon>Dikarya</taxon>
        <taxon>Basidiomycota</taxon>
        <taxon>Agaricomycotina</taxon>
        <taxon>Agaricomycetes</taxon>
        <taxon>Polyporales</taxon>
        <taxon>Polyporaceae</taxon>
        <taxon>Trametes</taxon>
    </lineage>
</organism>
<evidence type="ECO:0008006" key="3">
    <source>
        <dbReference type="Google" id="ProtNLM"/>
    </source>
</evidence>
<gene>
    <name evidence="1" type="ORF">TRAPUB_7473</name>
</gene>
<dbReference type="EMBL" id="MNAD01001704">
    <property type="protein sequence ID" value="OJT02057.1"/>
    <property type="molecule type" value="Genomic_DNA"/>
</dbReference>
<comment type="caution">
    <text evidence="1">The sequence shown here is derived from an EMBL/GenBank/DDBJ whole genome shotgun (WGS) entry which is preliminary data.</text>
</comment>
<dbReference type="Proteomes" id="UP000184267">
    <property type="component" value="Unassembled WGS sequence"/>
</dbReference>
<name>A0A1M2V3D3_TRAPU</name>
<keyword evidence="2" id="KW-1185">Reference proteome</keyword>
<evidence type="ECO:0000313" key="1">
    <source>
        <dbReference type="EMBL" id="OJT02057.1"/>
    </source>
</evidence>
<dbReference type="OMA" id="NTETPTY"/>
<evidence type="ECO:0000313" key="2">
    <source>
        <dbReference type="Proteomes" id="UP000184267"/>
    </source>
</evidence>